<protein>
    <submittedName>
        <fullName evidence="1">RloB family protein</fullName>
    </submittedName>
</protein>
<accession>A0AAW7CU11</accession>
<dbReference type="AlphaFoldDB" id="A0AAW7CU11"/>
<gene>
    <name evidence="1" type="ORF">QSH02_13000</name>
</gene>
<evidence type="ECO:0000313" key="1">
    <source>
        <dbReference type="EMBL" id="MDL5355750.1"/>
    </source>
</evidence>
<dbReference type="GeneID" id="83613521"/>
<dbReference type="Proteomes" id="UP001224739">
    <property type="component" value="Unassembled WGS sequence"/>
</dbReference>
<name>A0AAW7CU11_9GAMM</name>
<comment type="caution">
    <text evidence="1">The sequence shown here is derived from an EMBL/GenBank/DDBJ whole genome shotgun (WGS) entry which is preliminary data.</text>
</comment>
<dbReference type="EMBL" id="JASVWL010000010">
    <property type="protein sequence ID" value="MDL5355750.1"/>
    <property type="molecule type" value="Genomic_DNA"/>
</dbReference>
<dbReference type="InterPro" id="IPR025591">
    <property type="entry name" value="RloB"/>
</dbReference>
<dbReference type="RefSeq" id="WP_239739517.1">
    <property type="nucleotide sequence ID" value="NZ_JASVWJ010000010.1"/>
</dbReference>
<reference evidence="1" key="1">
    <citation type="submission" date="2023-06" db="EMBL/GenBank/DDBJ databases">
        <title>Acute promotion of culturable opportunistic pathogens and persistent increase of antibiotic resistance following antibiotic exposure in mouse gut microbiota.</title>
        <authorList>
            <person name="Li L."/>
            <person name="Wang B."/>
            <person name="Sun Y."/>
            <person name="Wang M."/>
            <person name="Xu H."/>
        </authorList>
    </citation>
    <scope>NUCLEOTIDE SEQUENCE</scope>
    <source>
        <strain evidence="1">EPA10_1</strain>
    </source>
</reference>
<dbReference type="Pfam" id="PF13707">
    <property type="entry name" value="RloB"/>
    <property type="match status" value="1"/>
</dbReference>
<sequence>MGSEDLFKKKRAAKSAKTLKRTKGNKEPLSKILIVCEGLKTEPIYFNEIIEYFNLLTASVIDITGDCGSSPMSVVRYAKKLQKEKIEIGAPYDEIYIVIDKDAHSDYLTALDNISRSNKPSSTWIAINSVPCFEFWLLLHYTYTTRAYKNLPNNSSGNQIIKELRKYIKDYQKGAKGIFHKTLSDLKSKDLQEVIGKAERCCKEVEDTGSDNPSTKVHILISRLLKLNQQIKDNKK</sequence>
<evidence type="ECO:0000313" key="2">
    <source>
        <dbReference type="Proteomes" id="UP001224739"/>
    </source>
</evidence>
<organism evidence="1 2">
    <name type="scientific">Proteus faecis</name>
    <dbReference type="NCBI Taxonomy" id="2050967"/>
    <lineage>
        <taxon>Bacteria</taxon>
        <taxon>Pseudomonadati</taxon>
        <taxon>Pseudomonadota</taxon>
        <taxon>Gammaproteobacteria</taxon>
        <taxon>Enterobacterales</taxon>
        <taxon>Morganellaceae</taxon>
        <taxon>Proteus</taxon>
    </lineage>
</organism>
<proteinExistence type="predicted"/>